<dbReference type="KEGG" id="mls:MSLAZ_0821"/>
<dbReference type="AlphaFoldDB" id="A0A0E3S4I0"/>
<dbReference type="EMBL" id="CP009515">
    <property type="protein sequence ID" value="AKB74082.1"/>
    <property type="molecule type" value="Genomic_DNA"/>
</dbReference>
<feature type="domain" description="ABC transporter" evidence="4">
    <location>
        <begin position="5"/>
        <end position="235"/>
    </location>
</feature>
<dbReference type="InterPro" id="IPR027417">
    <property type="entry name" value="P-loop_NTPase"/>
</dbReference>
<accession>A0A0E3S4I0</accession>
<evidence type="ECO:0000256" key="3">
    <source>
        <dbReference type="ARBA" id="ARBA00022840"/>
    </source>
</evidence>
<keyword evidence="2" id="KW-0547">Nucleotide-binding</keyword>
<organism evidence="5 6">
    <name type="scientific">Methanosarcina lacustris Z-7289</name>
    <dbReference type="NCBI Taxonomy" id="1434111"/>
    <lineage>
        <taxon>Archaea</taxon>
        <taxon>Methanobacteriati</taxon>
        <taxon>Methanobacteriota</taxon>
        <taxon>Stenosarchaea group</taxon>
        <taxon>Methanomicrobia</taxon>
        <taxon>Methanosarcinales</taxon>
        <taxon>Methanosarcinaceae</taxon>
        <taxon>Methanosarcina</taxon>
    </lineage>
</organism>
<dbReference type="STRING" id="1434111.MSLAZ_0821"/>
<dbReference type="SMART" id="SM00382">
    <property type="entry name" value="AAA"/>
    <property type="match status" value="1"/>
</dbReference>
<dbReference type="PANTHER" id="PTHR42939:SF1">
    <property type="entry name" value="ABC TRANSPORTER ATP-BINDING PROTEIN ALBC-RELATED"/>
    <property type="match status" value="1"/>
</dbReference>
<dbReference type="PANTHER" id="PTHR42939">
    <property type="entry name" value="ABC TRANSPORTER ATP-BINDING PROTEIN ALBC-RELATED"/>
    <property type="match status" value="1"/>
</dbReference>
<evidence type="ECO:0000313" key="5">
    <source>
        <dbReference type="EMBL" id="AKB74082.1"/>
    </source>
</evidence>
<keyword evidence="6" id="KW-1185">Reference proteome</keyword>
<dbReference type="SUPFAM" id="SSF52540">
    <property type="entry name" value="P-loop containing nucleoside triphosphate hydrolases"/>
    <property type="match status" value="1"/>
</dbReference>
<dbReference type="Proteomes" id="UP000033072">
    <property type="component" value="Chromosome"/>
</dbReference>
<dbReference type="GO" id="GO:0005524">
    <property type="term" value="F:ATP binding"/>
    <property type="evidence" value="ECO:0007669"/>
    <property type="project" value="UniProtKB-KW"/>
</dbReference>
<keyword evidence="1" id="KW-0813">Transport</keyword>
<proteinExistence type="predicted"/>
<protein>
    <submittedName>
        <fullName evidence="5">ABC transporter involved in cytochrome c biogenesis, ATPase component CcmA</fullName>
    </submittedName>
</protein>
<sequence>MENAVSIRELSKVFGKTPVLKALDLDLKKGEFAVIFGPNGAGKTTLLKLISTLIEPTGGSVFVSGFNITEEPEKVRKEIGMLSHDSYLYGDLTAKENLHFFGKMYGIDDHELEKRILQLLNEVGLVTKADERISTFSRGMKQRLSIARALLHRPSLLLLDEPYTGLDPGAALVFENLLKSPEFQGSTKLMVSHDLERGFALCDRVLILNKGKFVYDGFKENFSGLQEFRDKCSSMLA</sequence>
<dbReference type="HOGENOM" id="CLU_000604_1_2_2"/>
<dbReference type="Gene3D" id="3.40.50.300">
    <property type="entry name" value="P-loop containing nucleotide triphosphate hydrolases"/>
    <property type="match status" value="1"/>
</dbReference>
<evidence type="ECO:0000313" key="6">
    <source>
        <dbReference type="Proteomes" id="UP000033072"/>
    </source>
</evidence>
<name>A0A0E3S4I0_9EURY</name>
<dbReference type="PATRIC" id="fig|1434111.4.peg.1041"/>
<dbReference type="InterPro" id="IPR003593">
    <property type="entry name" value="AAA+_ATPase"/>
</dbReference>
<dbReference type="Pfam" id="PF00005">
    <property type="entry name" value="ABC_tran"/>
    <property type="match status" value="1"/>
</dbReference>
<keyword evidence="3" id="KW-0067">ATP-binding</keyword>
<dbReference type="OrthoDB" id="87732at2157"/>
<dbReference type="RefSeq" id="WP_048124862.1">
    <property type="nucleotide sequence ID" value="NZ_CP009515.1"/>
</dbReference>
<evidence type="ECO:0000256" key="2">
    <source>
        <dbReference type="ARBA" id="ARBA00022741"/>
    </source>
</evidence>
<gene>
    <name evidence="5" type="ORF">MSLAZ_0821</name>
</gene>
<dbReference type="PROSITE" id="PS50893">
    <property type="entry name" value="ABC_TRANSPORTER_2"/>
    <property type="match status" value="1"/>
</dbReference>
<evidence type="ECO:0000259" key="4">
    <source>
        <dbReference type="PROSITE" id="PS50893"/>
    </source>
</evidence>
<dbReference type="GO" id="GO:0016887">
    <property type="term" value="F:ATP hydrolysis activity"/>
    <property type="evidence" value="ECO:0007669"/>
    <property type="project" value="InterPro"/>
</dbReference>
<evidence type="ECO:0000256" key="1">
    <source>
        <dbReference type="ARBA" id="ARBA00022448"/>
    </source>
</evidence>
<reference evidence="5 6" key="1">
    <citation type="submission" date="2014-07" db="EMBL/GenBank/DDBJ databases">
        <title>Methanogenic archaea and the global carbon cycle.</title>
        <authorList>
            <person name="Henriksen J.R."/>
            <person name="Luke J."/>
            <person name="Reinhart S."/>
            <person name="Benedict M.N."/>
            <person name="Youngblut N.D."/>
            <person name="Metcalf M.E."/>
            <person name="Whitaker R.J."/>
            <person name="Metcalf W.W."/>
        </authorList>
    </citation>
    <scope>NUCLEOTIDE SEQUENCE [LARGE SCALE GENOMIC DNA]</scope>
    <source>
        <strain evidence="5 6">Z-7289</strain>
    </source>
</reference>
<dbReference type="GeneID" id="24805533"/>
<dbReference type="InterPro" id="IPR051782">
    <property type="entry name" value="ABC_Transporter_VariousFunc"/>
</dbReference>
<dbReference type="InterPro" id="IPR003439">
    <property type="entry name" value="ABC_transporter-like_ATP-bd"/>
</dbReference>